<evidence type="ECO:0000256" key="5">
    <source>
        <dbReference type="PROSITE-ProRule" id="PRU00708"/>
    </source>
</evidence>
<comment type="similarity">
    <text evidence="1">Belongs to the CCM1 family.</text>
</comment>
<feature type="repeat" description="PPR" evidence="5">
    <location>
        <begin position="428"/>
        <end position="462"/>
    </location>
</feature>
<dbReference type="InterPro" id="IPR002885">
    <property type="entry name" value="PPR_rpt"/>
</dbReference>
<dbReference type="Pfam" id="PF13812">
    <property type="entry name" value="PPR_3"/>
    <property type="match status" value="3"/>
</dbReference>
<dbReference type="OrthoDB" id="185373at2759"/>
<evidence type="ECO:0000256" key="4">
    <source>
        <dbReference type="ARBA" id="ARBA00044511"/>
    </source>
</evidence>
<sequence length="526" mass="57935">MFLLKSAAPIFRSSVVRQFRTASSAISQPPSSDSQKHEPPTSADFTLQILAAANSGSTPTALQNASKMRNSQVAPSISVYNALMGLAARERHWLFSWAIFDDMVRSDIKPTEATYAHLIQAQQSRNYTNTWLALSELNRSGLTPNSAIATAILDSLVAQGNLETALHYLLNMKAQSITPELATVQTIIVLAASCGYSRLSIELATFFEKDTLRKLDESVWLTCLASSAQNYHVDGVIGCWSKVVDELQMLPDEGTVVAVLHTAARYGLPDLATDALRVLKLTGVTWQELHFAALIEAFCRNEQLKEAFVTLDIMRTNGVEPSETTANSILDYVKRDANTLDTAWAVLDTIHSSGSGVGVDAVKVVIKAAIAIGDLQRAIGIYKALPDYSLSPDISIFDTLLEGCVIAQHRQLGDLLLEDIKQAGLKPDIHTFEQMIRLCLTQDVYEDAFYYLEEMKSAQISPPQSVYEAMAEKCKNAQDSRLGMVLEEMKELGYEAASNLKPRRTKRRKLEDRLDSSRPAGPRDIS</sequence>
<name>A0A9P6EGU0_9AGAR</name>
<dbReference type="NCBIfam" id="TIGR00756">
    <property type="entry name" value="PPR"/>
    <property type="match status" value="2"/>
</dbReference>
<dbReference type="PANTHER" id="PTHR47447">
    <property type="entry name" value="OS03G0856100 PROTEIN"/>
    <property type="match status" value="1"/>
</dbReference>
<dbReference type="InterPro" id="IPR057027">
    <property type="entry name" value="TPR_mt"/>
</dbReference>
<feature type="repeat" description="PPR" evidence="5">
    <location>
        <begin position="76"/>
        <end position="110"/>
    </location>
</feature>
<dbReference type="AlphaFoldDB" id="A0A9P6EGU0"/>
<evidence type="ECO:0000256" key="1">
    <source>
        <dbReference type="ARBA" id="ARBA00006192"/>
    </source>
</evidence>
<feature type="repeat" description="PPR" evidence="5">
    <location>
        <begin position="287"/>
        <end position="321"/>
    </location>
</feature>
<evidence type="ECO:0000256" key="3">
    <source>
        <dbReference type="ARBA" id="ARBA00044493"/>
    </source>
</evidence>
<dbReference type="EMBL" id="MU157847">
    <property type="protein sequence ID" value="KAF9529331.1"/>
    <property type="molecule type" value="Genomic_DNA"/>
</dbReference>
<dbReference type="Pfam" id="PF23276">
    <property type="entry name" value="TPR_24"/>
    <property type="match status" value="1"/>
</dbReference>
<keyword evidence="2" id="KW-0677">Repeat</keyword>
<feature type="region of interest" description="Disordered" evidence="6">
    <location>
        <begin position="497"/>
        <end position="526"/>
    </location>
</feature>
<proteinExistence type="inferred from homology"/>
<comment type="caution">
    <text evidence="8">The sequence shown here is derived from an EMBL/GenBank/DDBJ whole genome shotgun (WGS) entry which is preliminary data.</text>
</comment>
<dbReference type="Proteomes" id="UP000807306">
    <property type="component" value="Unassembled WGS sequence"/>
</dbReference>
<feature type="domain" description="Pentatricopeptide repeat-containing protein-mitochondrial" evidence="7">
    <location>
        <begin position="253"/>
        <end position="384"/>
    </location>
</feature>
<evidence type="ECO:0000256" key="2">
    <source>
        <dbReference type="ARBA" id="ARBA00022737"/>
    </source>
</evidence>
<accession>A0A9P6EGU0</accession>
<dbReference type="Gene3D" id="1.25.40.10">
    <property type="entry name" value="Tetratricopeptide repeat domain"/>
    <property type="match status" value="4"/>
</dbReference>
<keyword evidence="9" id="KW-1185">Reference proteome</keyword>
<evidence type="ECO:0000256" key="6">
    <source>
        <dbReference type="SAM" id="MobiDB-lite"/>
    </source>
</evidence>
<reference evidence="8" key="1">
    <citation type="submission" date="2020-11" db="EMBL/GenBank/DDBJ databases">
        <authorList>
            <consortium name="DOE Joint Genome Institute"/>
            <person name="Ahrendt S."/>
            <person name="Riley R."/>
            <person name="Andreopoulos W."/>
            <person name="Labutti K."/>
            <person name="Pangilinan J."/>
            <person name="Ruiz-Duenas F.J."/>
            <person name="Barrasa J.M."/>
            <person name="Sanchez-Garcia M."/>
            <person name="Camarero S."/>
            <person name="Miyauchi S."/>
            <person name="Serrano A."/>
            <person name="Linde D."/>
            <person name="Babiker R."/>
            <person name="Drula E."/>
            <person name="Ayuso-Fernandez I."/>
            <person name="Pacheco R."/>
            <person name="Padilla G."/>
            <person name="Ferreira P."/>
            <person name="Barriuso J."/>
            <person name="Kellner H."/>
            <person name="Castanera R."/>
            <person name="Alfaro M."/>
            <person name="Ramirez L."/>
            <person name="Pisabarro A.G."/>
            <person name="Kuo A."/>
            <person name="Tritt A."/>
            <person name="Lipzen A."/>
            <person name="He G."/>
            <person name="Yan M."/>
            <person name="Ng V."/>
            <person name="Cullen D."/>
            <person name="Martin F."/>
            <person name="Rosso M.-N."/>
            <person name="Henrissat B."/>
            <person name="Hibbett D."/>
            <person name="Martinez A.T."/>
            <person name="Grigoriev I.V."/>
        </authorList>
    </citation>
    <scope>NUCLEOTIDE SEQUENCE</scope>
    <source>
        <strain evidence="8">CBS 506.95</strain>
    </source>
</reference>
<evidence type="ECO:0000313" key="9">
    <source>
        <dbReference type="Proteomes" id="UP000807306"/>
    </source>
</evidence>
<dbReference type="InterPro" id="IPR011990">
    <property type="entry name" value="TPR-like_helical_dom_sf"/>
</dbReference>
<organism evidence="8 9">
    <name type="scientific">Crepidotus variabilis</name>
    <dbReference type="NCBI Taxonomy" id="179855"/>
    <lineage>
        <taxon>Eukaryota</taxon>
        <taxon>Fungi</taxon>
        <taxon>Dikarya</taxon>
        <taxon>Basidiomycota</taxon>
        <taxon>Agaricomycotina</taxon>
        <taxon>Agaricomycetes</taxon>
        <taxon>Agaricomycetidae</taxon>
        <taxon>Agaricales</taxon>
        <taxon>Agaricineae</taxon>
        <taxon>Crepidotaceae</taxon>
        <taxon>Crepidotus</taxon>
    </lineage>
</organism>
<gene>
    <name evidence="8" type="ORF">CPB83DRAFT_853083</name>
</gene>
<comment type="function">
    <text evidence="3">Regulates mitochondrial small subunit maturation by controlling 15S rRNA 5'-end processing. Localizes to the 5' precursor of the 15S rRNA in a position that is subsequently occupied by mS47 in the mature yeast mtSSU. Uses structure and sequence-specific RNA recognition, binding to a single-stranded region of the precursor and specifically recognizing bases -6 to -1. The exchange of Ccm1 for mS47 is coupled to the irreversible removal of precursor rRNA that is accompanied by conformational changes of the mitoribosomal proteins uS5m and mS26. These conformational changes signal completion of 5'-end rRNA processing through protection of the mature 5'-end of the 15S rRNA and stabilization of mS47. The removal of the 5' precursor together with the dissociation of Ccm1 may be catalyzed by the 5'-3' exoribonuclease Pet127. Involved in the specific removal of group I introns in mitochondrial encoded transcripts.</text>
</comment>
<evidence type="ECO:0000259" key="7">
    <source>
        <dbReference type="Pfam" id="PF23276"/>
    </source>
</evidence>
<comment type="subunit">
    <text evidence="4">Binds to mitochondrial small subunit 15S rRNA.</text>
</comment>
<protein>
    <recommendedName>
        <fullName evidence="7">Pentatricopeptide repeat-containing protein-mitochondrial domain-containing protein</fullName>
    </recommendedName>
</protein>
<evidence type="ECO:0000313" key="8">
    <source>
        <dbReference type="EMBL" id="KAF9529331.1"/>
    </source>
</evidence>
<dbReference type="PROSITE" id="PS51375">
    <property type="entry name" value="PPR"/>
    <property type="match status" value="3"/>
</dbReference>
<dbReference type="PANTHER" id="PTHR47447:SF17">
    <property type="entry name" value="OS12G0638900 PROTEIN"/>
    <property type="match status" value="1"/>
</dbReference>